<name>A0A5M6D8X0_9BACT</name>
<dbReference type="AlphaFoldDB" id="A0A5M6D8X0"/>
<keyword evidence="1" id="KW-0472">Membrane</keyword>
<feature type="transmembrane region" description="Helical" evidence="1">
    <location>
        <begin position="74"/>
        <end position="98"/>
    </location>
</feature>
<dbReference type="Proteomes" id="UP000323426">
    <property type="component" value="Unassembled WGS sequence"/>
</dbReference>
<sequence length="110" mass="12427">MLILILEIIISVALLLYPITQVIRRGIRRKEKISGSIKWGSILSIIFGIYLWLKNGLTLDYGTAEEIIESKAEIMFYFGLSNIILGLLIILILAIGWISRKITKPLPNNS</sequence>
<gene>
    <name evidence="2" type="ORF">F0145_15385</name>
</gene>
<evidence type="ECO:0000313" key="2">
    <source>
        <dbReference type="EMBL" id="KAA5543961.1"/>
    </source>
</evidence>
<dbReference type="RefSeq" id="WP_150089482.1">
    <property type="nucleotide sequence ID" value="NZ_VWSF01000012.1"/>
</dbReference>
<evidence type="ECO:0000256" key="1">
    <source>
        <dbReference type="SAM" id="Phobius"/>
    </source>
</evidence>
<organism evidence="2 3">
    <name type="scientific">Adhaeribacter rhizoryzae</name>
    <dbReference type="NCBI Taxonomy" id="2607907"/>
    <lineage>
        <taxon>Bacteria</taxon>
        <taxon>Pseudomonadati</taxon>
        <taxon>Bacteroidota</taxon>
        <taxon>Cytophagia</taxon>
        <taxon>Cytophagales</taxon>
        <taxon>Hymenobacteraceae</taxon>
        <taxon>Adhaeribacter</taxon>
    </lineage>
</organism>
<comment type="caution">
    <text evidence="2">The sequence shown here is derived from an EMBL/GenBank/DDBJ whole genome shotgun (WGS) entry which is preliminary data.</text>
</comment>
<feature type="transmembrane region" description="Helical" evidence="1">
    <location>
        <begin position="35"/>
        <end position="54"/>
    </location>
</feature>
<protein>
    <submittedName>
        <fullName evidence="2">Uncharacterized protein</fullName>
    </submittedName>
</protein>
<keyword evidence="1" id="KW-0812">Transmembrane</keyword>
<proteinExistence type="predicted"/>
<evidence type="ECO:0000313" key="3">
    <source>
        <dbReference type="Proteomes" id="UP000323426"/>
    </source>
</evidence>
<reference evidence="2 3" key="1">
    <citation type="submission" date="2019-09" db="EMBL/GenBank/DDBJ databases">
        <title>Genome sequence and assembly of Adhaeribacter sp.</title>
        <authorList>
            <person name="Chhetri G."/>
        </authorList>
    </citation>
    <scope>NUCLEOTIDE SEQUENCE [LARGE SCALE GENOMIC DNA]</scope>
    <source>
        <strain evidence="2 3">DK36</strain>
    </source>
</reference>
<dbReference type="EMBL" id="VWSF01000012">
    <property type="protein sequence ID" value="KAA5543961.1"/>
    <property type="molecule type" value="Genomic_DNA"/>
</dbReference>
<keyword evidence="3" id="KW-1185">Reference proteome</keyword>
<keyword evidence="1" id="KW-1133">Transmembrane helix</keyword>
<accession>A0A5M6D8X0</accession>
<feature type="transmembrane region" description="Helical" evidence="1">
    <location>
        <begin position="6"/>
        <end position="23"/>
    </location>
</feature>